<evidence type="ECO:0000256" key="1">
    <source>
        <dbReference type="ARBA" id="ARBA00022729"/>
    </source>
</evidence>
<proteinExistence type="predicted"/>
<dbReference type="EMBL" id="JACHXK010000004">
    <property type="protein sequence ID" value="MBB3110201.1"/>
    <property type="molecule type" value="Genomic_DNA"/>
</dbReference>
<gene>
    <name evidence="4" type="ORF">FHS18_002268</name>
</gene>
<evidence type="ECO:0000256" key="3">
    <source>
        <dbReference type="SAM" id="SignalP"/>
    </source>
</evidence>
<dbReference type="PANTHER" id="PTHR43649">
    <property type="entry name" value="ARABINOSE-BINDING PROTEIN-RELATED"/>
    <property type="match status" value="1"/>
</dbReference>
<evidence type="ECO:0000313" key="5">
    <source>
        <dbReference type="Proteomes" id="UP000570361"/>
    </source>
</evidence>
<feature type="signal peptide" evidence="3">
    <location>
        <begin position="1"/>
        <end position="28"/>
    </location>
</feature>
<dbReference type="RefSeq" id="WP_183600004.1">
    <property type="nucleotide sequence ID" value="NZ_JACHXK010000004.1"/>
</dbReference>
<keyword evidence="1 3" id="KW-0732">Signal</keyword>
<protein>
    <submittedName>
        <fullName evidence="4">Putative aldouronate transport system substrate-binding protein</fullName>
    </submittedName>
</protein>
<feature type="chain" id="PRO_5038626167" evidence="3">
    <location>
        <begin position="29"/>
        <end position="552"/>
    </location>
</feature>
<dbReference type="Proteomes" id="UP000570361">
    <property type="component" value="Unassembled WGS sequence"/>
</dbReference>
<dbReference type="SUPFAM" id="SSF53850">
    <property type="entry name" value="Periplasmic binding protein-like II"/>
    <property type="match status" value="1"/>
</dbReference>
<comment type="caution">
    <text evidence="4">The sequence shown here is derived from an EMBL/GenBank/DDBJ whole genome shotgun (WGS) entry which is preliminary data.</text>
</comment>
<evidence type="ECO:0000256" key="2">
    <source>
        <dbReference type="SAM" id="MobiDB-lite"/>
    </source>
</evidence>
<dbReference type="InterPro" id="IPR050490">
    <property type="entry name" value="Bact_solute-bd_prot1"/>
</dbReference>
<feature type="region of interest" description="Disordered" evidence="2">
    <location>
        <begin position="36"/>
        <end position="70"/>
    </location>
</feature>
<evidence type="ECO:0000313" key="4">
    <source>
        <dbReference type="EMBL" id="MBB3110201.1"/>
    </source>
</evidence>
<sequence length="552" mass="60294">MKNIRSNFIHTTGYSALAALLAITIVLAGCSSTSGGNAQEGNQAAAGEAVNNSKNASEGAANEAKPEEPLELSIMTVTPSTPPAADDNVIKRAIEQATNSKMTIQWVSNNIYDDKLNITLASGEIPDLIMINDPFGSTFRTMASQGAFWDITDYVKDYPNLTGGIPDKAWESSKMADGRNYGIPRPRSVKEDSFFIIRKDWLDKLGLQQPTTTEELYQVMKAFVEQDPDGNGQKDTTALASYVSPSDASNSIGGLGPALGAIEASFTGVNGNWKWDEQQQKLVYTALLPEVRHSLEYLTNAYKEGLLPEDLLSLKLSQARDLFKGNKAGIIVDKTGTMKLIYASDLKKVVPTFKFTDFYPLTKINGYSPKGIGFNGLLAIPKSVPEEKLKRILGLVDTWMNKEVNDLQLYGLEGVHYKVENGKKVVDSDKLKQDNGSDFNQIVNVLRDDTLLDKAESQEEIDAILYAKKVEDERDATSIPNISAGLYSPSADLAGPDLDKRIQDLKAKIILGREPLSAWDDFVAKLGSDANLAKISQELTEAYLTREGAATQ</sequence>
<dbReference type="Gene3D" id="3.40.190.10">
    <property type="entry name" value="Periplasmic binding protein-like II"/>
    <property type="match status" value="2"/>
</dbReference>
<organism evidence="4 5">
    <name type="scientific">Paenibacillus phyllosphaerae</name>
    <dbReference type="NCBI Taxonomy" id="274593"/>
    <lineage>
        <taxon>Bacteria</taxon>
        <taxon>Bacillati</taxon>
        <taxon>Bacillota</taxon>
        <taxon>Bacilli</taxon>
        <taxon>Bacillales</taxon>
        <taxon>Paenibacillaceae</taxon>
        <taxon>Paenibacillus</taxon>
    </lineage>
</organism>
<reference evidence="4 5" key="1">
    <citation type="submission" date="2020-08" db="EMBL/GenBank/DDBJ databases">
        <title>Genomic Encyclopedia of Type Strains, Phase III (KMG-III): the genomes of soil and plant-associated and newly described type strains.</title>
        <authorList>
            <person name="Whitman W."/>
        </authorList>
    </citation>
    <scope>NUCLEOTIDE SEQUENCE [LARGE SCALE GENOMIC DNA]</scope>
    <source>
        <strain evidence="4 5">CECT 5862</strain>
    </source>
</reference>
<name>A0A7W5FMF1_9BACL</name>
<keyword evidence="5" id="KW-1185">Reference proteome</keyword>
<dbReference type="AlphaFoldDB" id="A0A7W5FMF1"/>
<feature type="compositionally biased region" description="Low complexity" evidence="2">
    <location>
        <begin position="36"/>
        <end position="49"/>
    </location>
</feature>
<accession>A0A7W5FMF1</accession>
<dbReference type="PROSITE" id="PS51257">
    <property type="entry name" value="PROKAR_LIPOPROTEIN"/>
    <property type="match status" value="1"/>
</dbReference>
<dbReference type="PANTHER" id="PTHR43649:SF33">
    <property type="entry name" value="POLYGALACTURONAN_RHAMNOGALACTURONAN-BINDING PROTEIN YTCQ"/>
    <property type="match status" value="1"/>
</dbReference>